<reference evidence="3 4" key="1">
    <citation type="submission" date="2011-02" db="EMBL/GenBank/DDBJ databases">
        <title>The Genome Sequence of Sphaeroforma arctica JP610.</title>
        <authorList>
            <consortium name="The Broad Institute Genome Sequencing Platform"/>
            <person name="Russ C."/>
            <person name="Cuomo C."/>
            <person name="Young S.K."/>
            <person name="Zeng Q."/>
            <person name="Gargeya S."/>
            <person name="Alvarado L."/>
            <person name="Berlin A."/>
            <person name="Chapman S.B."/>
            <person name="Chen Z."/>
            <person name="Freedman E."/>
            <person name="Gellesch M."/>
            <person name="Goldberg J."/>
            <person name="Griggs A."/>
            <person name="Gujja S."/>
            <person name="Heilman E."/>
            <person name="Heiman D."/>
            <person name="Howarth C."/>
            <person name="Mehta T."/>
            <person name="Neiman D."/>
            <person name="Pearson M."/>
            <person name="Roberts A."/>
            <person name="Saif S."/>
            <person name="Shea T."/>
            <person name="Shenoy N."/>
            <person name="Sisk P."/>
            <person name="Stolte C."/>
            <person name="Sykes S."/>
            <person name="White J."/>
            <person name="Yandava C."/>
            <person name="Burger G."/>
            <person name="Gray M.W."/>
            <person name="Holland P.W.H."/>
            <person name="King N."/>
            <person name="Lang F.B.F."/>
            <person name="Roger A.J."/>
            <person name="Ruiz-Trillo I."/>
            <person name="Haas B."/>
            <person name="Nusbaum C."/>
            <person name="Birren B."/>
        </authorList>
    </citation>
    <scope>NUCLEOTIDE SEQUENCE [LARGE SCALE GENOMIC DNA]</scope>
    <source>
        <strain evidence="3 4">JP610</strain>
    </source>
</reference>
<dbReference type="Proteomes" id="UP000054560">
    <property type="component" value="Unassembled WGS sequence"/>
</dbReference>
<dbReference type="PANTHER" id="PTHR38133:SF1">
    <property type="entry name" value="SLR1429 PROTEIN"/>
    <property type="match status" value="1"/>
</dbReference>
<keyword evidence="1" id="KW-0862">Zinc</keyword>
<accession>A0A0L0GAH6</accession>
<dbReference type="GeneID" id="25903053"/>
<keyword evidence="4" id="KW-1185">Reference proteome</keyword>
<dbReference type="GO" id="GO:0008270">
    <property type="term" value="F:zinc ion binding"/>
    <property type="evidence" value="ECO:0007669"/>
    <property type="project" value="UniProtKB-KW"/>
</dbReference>
<organism evidence="3 4">
    <name type="scientific">Sphaeroforma arctica JP610</name>
    <dbReference type="NCBI Taxonomy" id="667725"/>
    <lineage>
        <taxon>Eukaryota</taxon>
        <taxon>Ichthyosporea</taxon>
        <taxon>Ichthyophonida</taxon>
        <taxon>Sphaeroforma</taxon>
    </lineage>
</organism>
<dbReference type="PANTHER" id="PTHR38133">
    <property type="entry name" value="SLR1429 PROTEIN"/>
    <property type="match status" value="1"/>
</dbReference>
<name>A0A0L0GAH6_9EUKA</name>
<keyword evidence="1" id="KW-0863">Zinc-finger</keyword>
<dbReference type="RefSeq" id="XP_014159155.1">
    <property type="nucleotide sequence ID" value="XM_014303680.1"/>
</dbReference>
<dbReference type="AlphaFoldDB" id="A0A0L0GAH6"/>
<proteinExistence type="predicted"/>
<protein>
    <recommendedName>
        <fullName evidence="2">SWIM-type domain-containing protein</fullName>
    </recommendedName>
</protein>
<keyword evidence="1" id="KW-0479">Metal-binding</keyword>
<dbReference type="InterPro" id="IPR007527">
    <property type="entry name" value="Znf_SWIM"/>
</dbReference>
<evidence type="ECO:0000256" key="1">
    <source>
        <dbReference type="PROSITE-ProRule" id="PRU00325"/>
    </source>
</evidence>
<gene>
    <name evidence="3" type="ORF">SARC_02549</name>
</gene>
<dbReference type="EMBL" id="KQ241712">
    <property type="protein sequence ID" value="KNC85253.1"/>
    <property type="molecule type" value="Genomic_DNA"/>
</dbReference>
<dbReference type="eggNOG" id="KOG0385">
    <property type="taxonomic scope" value="Eukaryota"/>
</dbReference>
<feature type="domain" description="SWIM-type" evidence="2">
    <location>
        <begin position="116"/>
        <end position="167"/>
    </location>
</feature>
<dbReference type="STRING" id="667725.A0A0L0GAH6"/>
<evidence type="ECO:0000259" key="2">
    <source>
        <dbReference type="PROSITE" id="PS50966"/>
    </source>
</evidence>
<evidence type="ECO:0000313" key="4">
    <source>
        <dbReference type="Proteomes" id="UP000054560"/>
    </source>
</evidence>
<dbReference type="PROSITE" id="PS50966">
    <property type="entry name" value="ZF_SWIM"/>
    <property type="match status" value="1"/>
</dbReference>
<sequence>MPSSKKGAFGLTPWGRELLNAMASLGGRLERGAALARSGKVFKTEIKGNSVTSKVKGVSSPFYTVSCTWPRFQGEQKNVIVKLIQQNPQFLGEILRGNLPVDLIKAIQHLAAQSGGVALLPTSYHELNGQCNCPDNMGGGGGGYYGRSAKRSGDPCKHQAGLFYMIIKEVDNNPFTLFTLHGLDIIVSLGMQSVGQATTTLAYPFAITQYAHDSDAHTEPQSTTDTVALPKLCAATTFISRLLSPNPVFDSTCDFRDVLLRVYTLATAKGKGSKKLLAEPVWMAGLEQEDVDRLHAILSHSHIKVHVCAGLEPSKTFVSIDNELFKTDDKDASSGDYMNMLHPANLMRSQSISMGMPVVALDTLLALLLRFQAGHVGSPSYRYFWQCARLAFICVSSGCFLPIVIPTDTTGSGRCWSVRYRPLRCNTAVAETAAQLRQLYPVPTPARGSLKTQGVMFNTNYEMVDGKYILLAPEAGTEIALTMFISSLVYRLALPAIQPLHATFYKPQQYMALTLGDQSLGRSVGMY</sequence>
<evidence type="ECO:0000313" key="3">
    <source>
        <dbReference type="EMBL" id="KNC85253.1"/>
    </source>
</evidence>